<dbReference type="GO" id="GO:0007197">
    <property type="term" value="P:adenylate cyclase-inhibiting G protein-coupled acetylcholine receptor signaling pathway"/>
    <property type="evidence" value="ECO:0000318"/>
    <property type="project" value="GO_Central"/>
</dbReference>
<keyword evidence="2 9" id="KW-0812">Transmembrane</keyword>
<feature type="transmembrane region" description="Helical" evidence="11">
    <location>
        <begin position="164"/>
        <end position="187"/>
    </location>
</feature>
<evidence type="ECO:0000256" key="7">
    <source>
        <dbReference type="ARBA" id="ARBA00023224"/>
    </source>
</evidence>
<evidence type="ECO:0000256" key="11">
    <source>
        <dbReference type="SAM" id="Phobius"/>
    </source>
</evidence>
<dbReference type="OMA" id="ISASWIH"/>
<feature type="transmembrane region" description="Helical" evidence="11">
    <location>
        <begin position="68"/>
        <end position="98"/>
    </location>
</feature>
<reference evidence="13" key="3">
    <citation type="submission" date="2025-09" db="UniProtKB">
        <authorList>
            <consortium name="Ensembl"/>
        </authorList>
    </citation>
    <scope>IDENTIFICATION</scope>
</reference>
<evidence type="ECO:0000256" key="10">
    <source>
        <dbReference type="SAM" id="MobiDB-lite"/>
    </source>
</evidence>
<evidence type="ECO:0000256" key="1">
    <source>
        <dbReference type="ARBA" id="ARBA00022475"/>
    </source>
</evidence>
<name>F6QF27_CIOIN</name>
<dbReference type="GeneTree" id="ENSGT00940000166540"/>
<reference evidence="14" key="1">
    <citation type="journal article" date="2002" name="Science">
        <title>The draft genome of Ciona intestinalis: insights into chordate and vertebrate origins.</title>
        <authorList>
            <person name="Dehal P."/>
            <person name="Satou Y."/>
            <person name="Campbell R.K."/>
            <person name="Chapman J."/>
            <person name="Degnan B."/>
            <person name="De Tomaso A."/>
            <person name="Davidson B."/>
            <person name="Di Gregorio A."/>
            <person name="Gelpke M."/>
            <person name="Goodstein D.M."/>
            <person name="Harafuji N."/>
            <person name="Hastings K.E."/>
            <person name="Ho I."/>
            <person name="Hotta K."/>
            <person name="Huang W."/>
            <person name="Kawashima T."/>
            <person name="Lemaire P."/>
            <person name="Martinez D."/>
            <person name="Meinertzhagen I.A."/>
            <person name="Necula S."/>
            <person name="Nonaka M."/>
            <person name="Putnam N."/>
            <person name="Rash S."/>
            <person name="Saiga H."/>
            <person name="Satake M."/>
            <person name="Terry A."/>
            <person name="Yamada L."/>
            <person name="Wang H.G."/>
            <person name="Awazu S."/>
            <person name="Azumi K."/>
            <person name="Boore J."/>
            <person name="Branno M."/>
            <person name="Chin-Bow S."/>
            <person name="DeSantis R."/>
            <person name="Doyle S."/>
            <person name="Francino P."/>
            <person name="Keys D.N."/>
            <person name="Haga S."/>
            <person name="Hayashi H."/>
            <person name="Hino K."/>
            <person name="Imai K.S."/>
            <person name="Inaba K."/>
            <person name="Kano S."/>
            <person name="Kobayashi K."/>
            <person name="Kobayashi M."/>
            <person name="Lee B.I."/>
            <person name="Makabe K.W."/>
            <person name="Manohar C."/>
            <person name="Matassi G."/>
            <person name="Medina M."/>
            <person name="Mochizuki Y."/>
            <person name="Mount S."/>
            <person name="Morishita T."/>
            <person name="Miura S."/>
            <person name="Nakayama A."/>
            <person name="Nishizaka S."/>
            <person name="Nomoto H."/>
            <person name="Ohta F."/>
            <person name="Oishi K."/>
            <person name="Rigoutsos I."/>
            <person name="Sano M."/>
            <person name="Sasaki A."/>
            <person name="Sasakura Y."/>
            <person name="Shoguchi E."/>
            <person name="Shin-i T."/>
            <person name="Spagnuolo A."/>
            <person name="Stainier D."/>
            <person name="Suzuki M.M."/>
            <person name="Tassy O."/>
            <person name="Takatori N."/>
            <person name="Tokuoka M."/>
            <person name="Yagi K."/>
            <person name="Yoshizaki F."/>
            <person name="Wada S."/>
            <person name="Zhang C."/>
            <person name="Hyatt P.D."/>
            <person name="Larimer F."/>
            <person name="Detter C."/>
            <person name="Doggett N."/>
            <person name="Glavina T."/>
            <person name="Hawkins T."/>
            <person name="Richardson P."/>
            <person name="Lucas S."/>
            <person name="Kohara Y."/>
            <person name="Levine M."/>
            <person name="Satoh N."/>
            <person name="Rokhsar D.S."/>
        </authorList>
    </citation>
    <scope>NUCLEOTIDE SEQUENCE [LARGE SCALE GENOMIC DNA]</scope>
</reference>
<keyword evidence="14" id="KW-1185">Reference proteome</keyword>
<feature type="transmembrane region" description="Helical" evidence="11">
    <location>
        <begin position="39"/>
        <end position="62"/>
    </location>
</feature>
<organism evidence="13 14">
    <name type="scientific">Ciona intestinalis</name>
    <name type="common">Transparent sea squirt</name>
    <name type="synonym">Ascidia intestinalis</name>
    <dbReference type="NCBI Taxonomy" id="7719"/>
    <lineage>
        <taxon>Eukaryota</taxon>
        <taxon>Metazoa</taxon>
        <taxon>Chordata</taxon>
        <taxon>Tunicata</taxon>
        <taxon>Ascidiacea</taxon>
        <taxon>Phlebobranchia</taxon>
        <taxon>Cionidae</taxon>
        <taxon>Ciona</taxon>
    </lineage>
</organism>
<dbReference type="PANTHER" id="PTHR24247:SF265">
    <property type="entry name" value="MUSCARINIC ACETYLCHOLINE RECEPTOR DM1"/>
    <property type="match status" value="1"/>
</dbReference>
<dbReference type="InterPro" id="IPR000995">
    <property type="entry name" value="Musac_Ach_rcpt"/>
</dbReference>
<feature type="compositionally biased region" description="Low complexity" evidence="10">
    <location>
        <begin position="327"/>
        <end position="339"/>
    </location>
</feature>
<protein>
    <submittedName>
        <fullName evidence="13">Muscarinic acetylcholine receptor M4</fullName>
    </submittedName>
</protein>
<evidence type="ECO:0000256" key="4">
    <source>
        <dbReference type="ARBA" id="ARBA00023040"/>
    </source>
</evidence>
<sequence>QVIAISIMAVVLMVVTVTGNFLVIASYRANRQLRTINNMFLVSLACSDLVIGVVSMTLYPIYMITRTWMLGPILCDIWLCIDYTLSMASVANLMLICLDRYFSVTRPFTYREGRTRGKTRIFITIAWVFSMLLWSPAIVIWPLVRGRTVEDDQCQIQFFEDATITLVTAILAFYLPVLVMTVLYGLIYRETRKCSQYLEYLSSYGKSRSTSSGEVTEAKHQTDRRNWGRFHYFQRRPVMAVMNQDQGWGPLDLCRCFNVDLVKGESRIRSNSTAPRISLSPLAQEAKPDFAAKTEDSDFCEVFVPPPKPRSKSFVEKVRSRKHSTTESKSSQSSNATKTESVLERLKQQSSASEQDSLGARDRSSKVRLVAPKVQVSNHDDIEITCPRQRARSGGSVRMPSSERKAARTLSAILLAFVVTWLPYNVCAVYKSFCAEGHECIPIAAWDAAYYLCYINSTVNPFCFALCNKTFRETFIQLLCGRKRGKMDDLPPSKRKSRAFKQNMPNKAL</sequence>
<evidence type="ECO:0000256" key="6">
    <source>
        <dbReference type="ARBA" id="ARBA00023170"/>
    </source>
</evidence>
<feature type="region of interest" description="Disordered" evidence="10">
    <location>
        <begin position="310"/>
        <end position="365"/>
    </location>
</feature>
<accession>F6QF27</accession>
<comment type="similarity">
    <text evidence="9">Belongs to the G-protein coupled receptor 1 family.</text>
</comment>
<dbReference type="STRING" id="7719.ENSCINP00000018103"/>
<gene>
    <name evidence="13" type="primary">LOC100181813</name>
</gene>
<feature type="transmembrane region" description="Helical" evidence="11">
    <location>
        <begin position="406"/>
        <end position="424"/>
    </location>
</feature>
<dbReference type="SMART" id="SM01381">
    <property type="entry name" value="7TM_GPCR_Srsx"/>
    <property type="match status" value="1"/>
</dbReference>
<keyword evidence="7 9" id="KW-0807">Transducer</keyword>
<reference evidence="13" key="2">
    <citation type="submission" date="2025-08" db="UniProtKB">
        <authorList>
            <consortium name="Ensembl"/>
        </authorList>
    </citation>
    <scope>IDENTIFICATION</scope>
</reference>
<evidence type="ECO:0000313" key="14">
    <source>
        <dbReference type="Proteomes" id="UP000008144"/>
    </source>
</evidence>
<dbReference type="GO" id="GO:0045211">
    <property type="term" value="C:postsynaptic membrane"/>
    <property type="evidence" value="ECO:0007669"/>
    <property type="project" value="UniProtKB-SubCell"/>
</dbReference>
<dbReference type="PRINTS" id="PR00243">
    <property type="entry name" value="MUSCARINICR"/>
</dbReference>
<dbReference type="Pfam" id="PF00001">
    <property type="entry name" value="7tm_1"/>
    <property type="match status" value="1"/>
</dbReference>
<feature type="transmembrane region" description="Helical" evidence="11">
    <location>
        <begin position="119"/>
        <end position="144"/>
    </location>
</feature>
<dbReference type="GO" id="GO:0007187">
    <property type="term" value="P:G protein-coupled receptor signaling pathway, coupled to cyclic nucleotide second messenger"/>
    <property type="evidence" value="ECO:0000318"/>
    <property type="project" value="GO_Central"/>
</dbReference>
<dbReference type="SUPFAM" id="SSF81321">
    <property type="entry name" value="Family A G protein-coupled receptor-like"/>
    <property type="match status" value="1"/>
</dbReference>
<dbReference type="GO" id="GO:0030425">
    <property type="term" value="C:dendrite"/>
    <property type="evidence" value="ECO:0000318"/>
    <property type="project" value="GO_Central"/>
</dbReference>
<dbReference type="PROSITE" id="PS00237">
    <property type="entry name" value="G_PROTEIN_RECEP_F1_1"/>
    <property type="match status" value="1"/>
</dbReference>
<dbReference type="GO" id="GO:0045202">
    <property type="term" value="C:synapse"/>
    <property type="evidence" value="ECO:0000318"/>
    <property type="project" value="GO_Central"/>
</dbReference>
<dbReference type="Gene3D" id="1.20.1070.10">
    <property type="entry name" value="Rhodopsin 7-helix transmembrane proteins"/>
    <property type="match status" value="2"/>
</dbReference>
<dbReference type="PANTHER" id="PTHR24247">
    <property type="entry name" value="5-HYDROXYTRYPTAMINE RECEPTOR"/>
    <property type="match status" value="1"/>
</dbReference>
<dbReference type="InterPro" id="IPR017452">
    <property type="entry name" value="GPCR_Rhodpsn_7TM"/>
</dbReference>
<dbReference type="InterPro" id="IPR000276">
    <property type="entry name" value="GPCR_Rhodpsn"/>
</dbReference>
<dbReference type="InParanoid" id="F6QF27"/>
<keyword evidence="1" id="KW-1003">Cell membrane</keyword>
<proteinExistence type="inferred from homology"/>
<feature type="domain" description="G-protein coupled receptors family 1 profile" evidence="12">
    <location>
        <begin position="19"/>
        <end position="464"/>
    </location>
</feature>
<evidence type="ECO:0000256" key="3">
    <source>
        <dbReference type="ARBA" id="ARBA00022989"/>
    </source>
</evidence>
<keyword evidence="6 9" id="KW-0675">Receptor</keyword>
<dbReference type="CDD" id="cd15049">
    <property type="entry name" value="7tmA_mAChR"/>
    <property type="match status" value="1"/>
</dbReference>
<dbReference type="GO" id="GO:0016907">
    <property type="term" value="F:G protein-coupled acetylcholine receptor activity"/>
    <property type="evidence" value="ECO:0000318"/>
    <property type="project" value="GO_Central"/>
</dbReference>
<dbReference type="GO" id="GO:0005886">
    <property type="term" value="C:plasma membrane"/>
    <property type="evidence" value="ECO:0000318"/>
    <property type="project" value="GO_Central"/>
</dbReference>
<dbReference type="AlphaFoldDB" id="F6QF27"/>
<evidence type="ECO:0000256" key="5">
    <source>
        <dbReference type="ARBA" id="ARBA00023136"/>
    </source>
</evidence>
<dbReference type="GO" id="GO:0007268">
    <property type="term" value="P:chemical synaptic transmission"/>
    <property type="evidence" value="ECO:0000318"/>
    <property type="project" value="GO_Central"/>
</dbReference>
<keyword evidence="5 11" id="KW-0472">Membrane</keyword>
<dbReference type="Ensembl" id="ENSCINT00000018103.3">
    <property type="protein sequence ID" value="ENSCINP00000018103.3"/>
    <property type="gene ID" value="ENSCING00000008896.3"/>
</dbReference>
<evidence type="ECO:0000259" key="12">
    <source>
        <dbReference type="PROSITE" id="PS50262"/>
    </source>
</evidence>
<evidence type="ECO:0000256" key="9">
    <source>
        <dbReference type="RuleBase" id="RU000688"/>
    </source>
</evidence>
<comment type="subcellular location">
    <subcellularLocation>
        <location evidence="8">Postsynaptic cell membrane</location>
        <topology evidence="8">Multi-pass membrane protein</topology>
    </subcellularLocation>
</comment>
<dbReference type="FunFam" id="1.20.1070.10:FF:000740">
    <property type="entry name" value="muscarinic acetylcholine receptor M3-like"/>
    <property type="match status" value="1"/>
</dbReference>
<dbReference type="PRINTS" id="PR00237">
    <property type="entry name" value="GPCRRHODOPSN"/>
</dbReference>
<evidence type="ECO:0000256" key="2">
    <source>
        <dbReference type="ARBA" id="ARBA00022692"/>
    </source>
</evidence>
<feature type="transmembrane region" description="Helical" evidence="11">
    <location>
        <begin position="6"/>
        <end position="27"/>
    </location>
</feature>
<keyword evidence="3 11" id="KW-1133">Transmembrane helix</keyword>
<keyword evidence="4 9" id="KW-0297">G-protein coupled receptor</keyword>
<dbReference type="Proteomes" id="UP000008144">
    <property type="component" value="Unassembled WGS sequence"/>
</dbReference>
<evidence type="ECO:0000313" key="13">
    <source>
        <dbReference type="Ensembl" id="ENSCINP00000018103.3"/>
    </source>
</evidence>
<dbReference type="HOGENOM" id="CLU_009579_11_2_1"/>
<feature type="region of interest" description="Disordered" evidence="10">
    <location>
        <begin position="486"/>
        <end position="509"/>
    </location>
</feature>
<evidence type="ECO:0000256" key="8">
    <source>
        <dbReference type="ARBA" id="ARBA00034104"/>
    </source>
</evidence>
<dbReference type="PROSITE" id="PS50262">
    <property type="entry name" value="G_PROTEIN_RECEP_F1_2"/>
    <property type="match status" value="1"/>
</dbReference>